<name>A0A0F9PY61_9ZZZZ</name>
<reference evidence="2" key="1">
    <citation type="journal article" date="2015" name="Nature">
        <title>Complex archaea that bridge the gap between prokaryotes and eukaryotes.</title>
        <authorList>
            <person name="Spang A."/>
            <person name="Saw J.H."/>
            <person name="Jorgensen S.L."/>
            <person name="Zaremba-Niedzwiedzka K."/>
            <person name="Martijn J."/>
            <person name="Lind A.E."/>
            <person name="van Eijk R."/>
            <person name="Schleper C."/>
            <person name="Guy L."/>
            <person name="Ettema T.J."/>
        </authorList>
    </citation>
    <scope>NUCLEOTIDE SEQUENCE</scope>
</reference>
<comment type="caution">
    <text evidence="2">The sequence shown here is derived from an EMBL/GenBank/DDBJ whole genome shotgun (WGS) entry which is preliminary data.</text>
</comment>
<evidence type="ECO:0000256" key="1">
    <source>
        <dbReference type="SAM" id="MobiDB-lite"/>
    </source>
</evidence>
<feature type="compositionally biased region" description="Low complexity" evidence="1">
    <location>
        <begin position="151"/>
        <end position="162"/>
    </location>
</feature>
<evidence type="ECO:0000313" key="2">
    <source>
        <dbReference type="EMBL" id="KKN36590.1"/>
    </source>
</evidence>
<dbReference type="AlphaFoldDB" id="A0A0F9PY61"/>
<accession>A0A0F9PY61</accession>
<sequence length="474" mass="53094">MTLPQKRRKRYPRQRRAPRIAPEIAGTVKMSTEECRKFLGHGAFLLWLKLLHCRDREGWTHVTYPTLVEFHVLNREGNWVGFERQTLKQIEKAFQRLKRAGVVRNVRWFKTCAAAKPVMQRVVHGCWSVGRRLGWTPTFPGEVWRGIKSLPTRGGARPGAGRPRTKPGPEQPRISRSCRTRSEFKTGDIGTPNSNGGDNKIDPIIGAHRSNSFPSEKNGGETPRSEILSTTPSLDTMSSERPAGPQPSTTEPSNGDGSDGRGSPPSRSVPTYPSSDLIMPAMTPGPPQLDPNAMEVEWADRLAQAYRGAAEALTGKRCWVFTRGDITRSKHYARLVAAARALIEHEIPPAAWASFSFDVWCDYTRSDKKKPPPVTWVFAEGRVHKNRGWFRSDGAGSGMGGRAVLGETHRALLIRYAQMRWELRVTAAEDVSGVVERFFPGDTYERMVETSLREAEDIQTSLRHRATSGQYLWG</sequence>
<gene>
    <name evidence="2" type="ORF">LCGC14_0772180</name>
</gene>
<feature type="region of interest" description="Disordered" evidence="1">
    <location>
        <begin position="146"/>
        <end position="280"/>
    </location>
</feature>
<organism evidence="2">
    <name type="scientific">marine sediment metagenome</name>
    <dbReference type="NCBI Taxonomy" id="412755"/>
    <lineage>
        <taxon>unclassified sequences</taxon>
        <taxon>metagenomes</taxon>
        <taxon>ecological metagenomes</taxon>
    </lineage>
</organism>
<protein>
    <submittedName>
        <fullName evidence="2">Uncharacterized protein</fullName>
    </submittedName>
</protein>
<proteinExistence type="predicted"/>
<dbReference type="EMBL" id="LAZR01001956">
    <property type="protein sequence ID" value="KKN36590.1"/>
    <property type="molecule type" value="Genomic_DNA"/>
</dbReference>
<feature type="compositionally biased region" description="Polar residues" evidence="1">
    <location>
        <begin position="227"/>
        <end position="239"/>
    </location>
</feature>